<dbReference type="SUPFAM" id="SSF55545">
    <property type="entry name" value="beta-N-acetylhexosaminidase-like domain"/>
    <property type="match status" value="1"/>
</dbReference>
<evidence type="ECO:0000256" key="5">
    <source>
        <dbReference type="ARBA" id="ARBA00023295"/>
    </source>
</evidence>
<reference evidence="8 9" key="1">
    <citation type="submission" date="2019-07" db="EMBL/GenBank/DDBJ databases">
        <title>Genomic Encyclopedia of Archaeal and Bacterial Type Strains, Phase II (KMG-II): from individual species to whole genera.</title>
        <authorList>
            <person name="Goeker M."/>
        </authorList>
    </citation>
    <scope>NUCLEOTIDE SEQUENCE [LARGE SCALE GENOMIC DNA]</scope>
    <source>
        <strain evidence="8 9">ATCC BAA-1854</strain>
    </source>
</reference>
<dbReference type="InterPro" id="IPR015883">
    <property type="entry name" value="Glyco_hydro_20_cat"/>
</dbReference>
<name>A0A562TWR2_9SPHI</name>
<dbReference type="EMBL" id="VLLI01000010">
    <property type="protein sequence ID" value="TWI97526.1"/>
    <property type="molecule type" value="Genomic_DNA"/>
</dbReference>
<sequence length="767" mass="86282">MKNKIVALLIAIVVSTGFKVIAQQVDSKYNIIPYPTSLVSGQGRFVITPATNIVYPNGGKFINEANRLNEFFANGFGKPLKLSTTSKDHAIQLKYDAGISADEGYRLVITTHQITIAARTPAGMFMAIQTIRQLLPVNVEYSNIKTIKNLTLPVVIINDEPAYEWRGMHLDVSRHFLSITYLRKFINVMALYKMNKLHLHLTDDQGWRIEIKKYPKLTEEGAWRTFNNQDSACMKKAVDNPDFNIDEQHVIHKNGKTLYGGFYTQQQMKALVAYAAERHIDIIPEIDMPGHMMAAINAYPFLTCNGENKWGTLFTKPICPCNESTFEFAENVFTEIMNIFPSKYIHIGGDEVDRSDWAKSEACKELMKREGIKDLPALQSYFINRMEKFFNSKGRKLIGWDEIIEGGISNTAIVMYWRGWVPDAPLKAARNGNKVIMTPGSPLYFDNQPDQNSIYNVYHFNPVPAGLAPTEAKLIIGAQANIWTENIPSENRADYMFMPRMTALAELLWTNNVNDYNSYVNRLTDQFKRLDVLNVHYRLPDLPGMITQNVFTELDTLSIVKPMQGMQIRYTTDGTLPGKNSEELTGKLIINKSERIRLAAFTSAGARGDVYDLNYQQQSLAAPVEVNNTQPGLKCSYYKAFFKETKFISKANADSTFISDVIAVPQTVKAPSFAITYSGYIDVPADGVYSFYLTCDDGGVLKIADRETVNNDGLHSAIEKNGQVALKKGLQKFKLDFIEGGGGYTLKLKYSKDGSAPADLPSSWFRN</sequence>
<evidence type="ECO:0000256" key="4">
    <source>
        <dbReference type="ARBA" id="ARBA00022801"/>
    </source>
</evidence>
<dbReference type="GO" id="GO:0016020">
    <property type="term" value="C:membrane"/>
    <property type="evidence" value="ECO:0007669"/>
    <property type="project" value="TreeGrafter"/>
</dbReference>
<dbReference type="CDD" id="cd06563">
    <property type="entry name" value="GH20_chitobiase-like"/>
    <property type="match status" value="1"/>
</dbReference>
<evidence type="ECO:0000313" key="8">
    <source>
        <dbReference type="EMBL" id="TWI97526.1"/>
    </source>
</evidence>
<dbReference type="AlphaFoldDB" id="A0A562TWR2"/>
<feature type="domain" description="PA14" evidence="7">
    <location>
        <begin position="628"/>
        <end position="764"/>
    </location>
</feature>
<keyword evidence="4" id="KW-0378">Hydrolase</keyword>
<dbReference type="InterPro" id="IPR029018">
    <property type="entry name" value="Hex-like_dom2"/>
</dbReference>
<organism evidence="8 9">
    <name type="scientific">Mucilaginibacter frigoritolerans</name>
    <dbReference type="NCBI Taxonomy" id="652788"/>
    <lineage>
        <taxon>Bacteria</taxon>
        <taxon>Pseudomonadati</taxon>
        <taxon>Bacteroidota</taxon>
        <taxon>Sphingobacteriia</taxon>
        <taxon>Sphingobacteriales</taxon>
        <taxon>Sphingobacteriaceae</taxon>
        <taxon>Mucilaginibacter</taxon>
    </lineage>
</organism>
<dbReference type="EC" id="3.2.1.52" evidence="3"/>
<gene>
    <name evidence="8" type="ORF">JN11_03345</name>
</gene>
<protein>
    <recommendedName>
        <fullName evidence="3">beta-N-acetylhexosaminidase</fullName>
        <ecNumber evidence="3">3.2.1.52</ecNumber>
    </recommendedName>
</protein>
<comment type="catalytic activity">
    <reaction evidence="1">
        <text>Hydrolysis of terminal non-reducing N-acetyl-D-hexosamine residues in N-acetyl-beta-D-hexosaminides.</text>
        <dbReference type="EC" id="3.2.1.52"/>
    </reaction>
</comment>
<dbReference type="InterPro" id="IPR015882">
    <property type="entry name" value="HEX_bac_N"/>
</dbReference>
<feature type="active site" description="Proton donor" evidence="6">
    <location>
        <position position="351"/>
    </location>
</feature>
<dbReference type="PANTHER" id="PTHR22600">
    <property type="entry name" value="BETA-HEXOSAMINIDASE"/>
    <property type="match status" value="1"/>
</dbReference>
<dbReference type="OrthoDB" id="1006965at2"/>
<comment type="similarity">
    <text evidence="2">Belongs to the glycosyl hydrolase 20 family.</text>
</comment>
<dbReference type="Pfam" id="PF02838">
    <property type="entry name" value="Glyco_hydro_20b"/>
    <property type="match status" value="1"/>
</dbReference>
<dbReference type="SUPFAM" id="SSF51445">
    <property type="entry name" value="(Trans)glycosidases"/>
    <property type="match status" value="1"/>
</dbReference>
<dbReference type="Gene3D" id="3.20.20.80">
    <property type="entry name" value="Glycosidases"/>
    <property type="match status" value="1"/>
</dbReference>
<comment type="caution">
    <text evidence="8">The sequence shown here is derived from an EMBL/GenBank/DDBJ whole genome shotgun (WGS) entry which is preliminary data.</text>
</comment>
<dbReference type="PANTHER" id="PTHR22600:SF57">
    <property type="entry name" value="BETA-N-ACETYLHEXOSAMINIDASE"/>
    <property type="match status" value="1"/>
</dbReference>
<dbReference type="Gene3D" id="3.30.379.10">
    <property type="entry name" value="Chitobiase/beta-hexosaminidase domain 2-like"/>
    <property type="match status" value="1"/>
</dbReference>
<evidence type="ECO:0000256" key="6">
    <source>
        <dbReference type="PIRSR" id="PIRSR625705-1"/>
    </source>
</evidence>
<dbReference type="SMART" id="SM00758">
    <property type="entry name" value="PA14"/>
    <property type="match status" value="1"/>
</dbReference>
<dbReference type="InterPro" id="IPR011658">
    <property type="entry name" value="PA14_dom"/>
</dbReference>
<proteinExistence type="inferred from homology"/>
<dbReference type="PROSITE" id="PS51820">
    <property type="entry name" value="PA14"/>
    <property type="match status" value="1"/>
</dbReference>
<dbReference type="GO" id="GO:0004563">
    <property type="term" value="F:beta-N-acetylhexosaminidase activity"/>
    <property type="evidence" value="ECO:0007669"/>
    <property type="project" value="UniProtKB-EC"/>
</dbReference>
<dbReference type="Proteomes" id="UP000317010">
    <property type="component" value="Unassembled WGS sequence"/>
</dbReference>
<evidence type="ECO:0000256" key="2">
    <source>
        <dbReference type="ARBA" id="ARBA00006285"/>
    </source>
</evidence>
<dbReference type="InterPro" id="IPR059177">
    <property type="entry name" value="GH29D-like_dom"/>
</dbReference>
<keyword evidence="9" id="KW-1185">Reference proteome</keyword>
<keyword evidence="5" id="KW-0326">Glycosidase</keyword>
<accession>A0A562TWR2</accession>
<dbReference type="PRINTS" id="PR00738">
    <property type="entry name" value="GLHYDRLASE20"/>
</dbReference>
<evidence type="ECO:0000313" key="9">
    <source>
        <dbReference type="Proteomes" id="UP000317010"/>
    </source>
</evidence>
<evidence type="ECO:0000256" key="3">
    <source>
        <dbReference type="ARBA" id="ARBA00012663"/>
    </source>
</evidence>
<dbReference type="Pfam" id="PF13290">
    <property type="entry name" value="CHB_HEX_C_1"/>
    <property type="match status" value="1"/>
</dbReference>
<dbReference type="Pfam" id="PF07691">
    <property type="entry name" value="PA14"/>
    <property type="match status" value="1"/>
</dbReference>
<dbReference type="SUPFAM" id="SSF56988">
    <property type="entry name" value="Anthrax protective antigen"/>
    <property type="match status" value="1"/>
</dbReference>
<dbReference type="GO" id="GO:0005975">
    <property type="term" value="P:carbohydrate metabolic process"/>
    <property type="evidence" value="ECO:0007669"/>
    <property type="project" value="InterPro"/>
</dbReference>
<dbReference type="Pfam" id="PF00728">
    <property type="entry name" value="Glyco_hydro_20"/>
    <property type="match status" value="1"/>
</dbReference>
<dbReference type="GO" id="GO:0030203">
    <property type="term" value="P:glycosaminoglycan metabolic process"/>
    <property type="evidence" value="ECO:0007669"/>
    <property type="project" value="TreeGrafter"/>
</dbReference>
<evidence type="ECO:0000256" key="1">
    <source>
        <dbReference type="ARBA" id="ARBA00001231"/>
    </source>
</evidence>
<dbReference type="Gene3D" id="3.90.182.10">
    <property type="entry name" value="Toxin - Anthrax Protective Antigen,domain 1"/>
    <property type="match status" value="1"/>
</dbReference>
<dbReference type="InterPro" id="IPR037524">
    <property type="entry name" value="PA14/GLEYA"/>
</dbReference>
<dbReference type="InterPro" id="IPR025705">
    <property type="entry name" value="Beta_hexosaminidase_sua/sub"/>
</dbReference>
<dbReference type="RefSeq" id="WP_144914321.1">
    <property type="nucleotide sequence ID" value="NZ_VLLI01000010.1"/>
</dbReference>
<evidence type="ECO:0000259" key="7">
    <source>
        <dbReference type="PROSITE" id="PS51820"/>
    </source>
</evidence>
<dbReference type="InterPro" id="IPR017853">
    <property type="entry name" value="GH"/>
</dbReference>